<accession>A0A4Z2HV15</accession>
<name>A0A4Z2HV15_9TELE</name>
<dbReference type="Proteomes" id="UP000314294">
    <property type="component" value="Unassembled WGS sequence"/>
</dbReference>
<organism evidence="2 3">
    <name type="scientific">Liparis tanakae</name>
    <name type="common">Tanaka's snailfish</name>
    <dbReference type="NCBI Taxonomy" id="230148"/>
    <lineage>
        <taxon>Eukaryota</taxon>
        <taxon>Metazoa</taxon>
        <taxon>Chordata</taxon>
        <taxon>Craniata</taxon>
        <taxon>Vertebrata</taxon>
        <taxon>Euteleostomi</taxon>
        <taxon>Actinopterygii</taxon>
        <taxon>Neopterygii</taxon>
        <taxon>Teleostei</taxon>
        <taxon>Neoteleostei</taxon>
        <taxon>Acanthomorphata</taxon>
        <taxon>Eupercaria</taxon>
        <taxon>Perciformes</taxon>
        <taxon>Cottioidei</taxon>
        <taxon>Cottales</taxon>
        <taxon>Liparidae</taxon>
        <taxon>Liparis</taxon>
    </lineage>
</organism>
<dbReference type="EMBL" id="SRLO01000174">
    <property type="protein sequence ID" value="TNN69537.1"/>
    <property type="molecule type" value="Genomic_DNA"/>
</dbReference>
<evidence type="ECO:0000256" key="1">
    <source>
        <dbReference type="SAM" id="MobiDB-lite"/>
    </source>
</evidence>
<reference evidence="2 3" key="1">
    <citation type="submission" date="2019-03" db="EMBL/GenBank/DDBJ databases">
        <title>First draft genome of Liparis tanakae, snailfish: a comprehensive survey of snailfish specific genes.</title>
        <authorList>
            <person name="Kim W."/>
            <person name="Song I."/>
            <person name="Jeong J.-H."/>
            <person name="Kim D."/>
            <person name="Kim S."/>
            <person name="Ryu S."/>
            <person name="Song J.Y."/>
            <person name="Lee S.K."/>
        </authorList>
    </citation>
    <scope>NUCLEOTIDE SEQUENCE [LARGE SCALE GENOMIC DNA]</scope>
    <source>
        <tissue evidence="2">Muscle</tissue>
    </source>
</reference>
<evidence type="ECO:0000313" key="3">
    <source>
        <dbReference type="Proteomes" id="UP000314294"/>
    </source>
</evidence>
<sequence length="420" mass="45999">MPPSSAGLDHSRLMEVLVESDTQTTDGAQGISFGSAALIGIEMLLGAPTPASFTAMTRNSYSISSVRPISSLHSVLATVGTISVPDEQGAGSSNIDDVHHLFGDLHTVSEPDDLGNRASSDGSSGSRSALQRNSQLHILASLHDIVVARHCATSVGTWLAPFHHHGGLGNNRGRTSSKMVAHNRTATINDRLIPNHQHVRLSGQLHYSRFRPSSDGNKQTQSSTCTDRYHLSEISIQLDLWCFNPMVAQDRAASILDRFVPLNNLFWVNIKVWLLYFVLGNNRSSNIGMLTNSNFVDGTYSKLLHNFKLGLLDTCWRCGHCPFLSRGICGDCLGNRDSRCRPSLDWHKEANGAASSDDKGSSQLNIQLQIGFSWTLHNLKQLLSFSRFTCSLSIYSANPEVVFCTSFQAGNNKLCDPKWM</sequence>
<proteinExistence type="predicted"/>
<gene>
    <name evidence="2" type="ORF">EYF80_020182</name>
</gene>
<feature type="region of interest" description="Disordered" evidence="1">
    <location>
        <begin position="109"/>
        <end position="129"/>
    </location>
</feature>
<keyword evidence="3" id="KW-1185">Reference proteome</keyword>
<feature type="compositionally biased region" description="Low complexity" evidence="1">
    <location>
        <begin position="117"/>
        <end position="129"/>
    </location>
</feature>
<protein>
    <submittedName>
        <fullName evidence="2">Uncharacterized protein</fullName>
    </submittedName>
</protein>
<dbReference type="AlphaFoldDB" id="A0A4Z2HV15"/>
<comment type="caution">
    <text evidence="2">The sequence shown here is derived from an EMBL/GenBank/DDBJ whole genome shotgun (WGS) entry which is preliminary data.</text>
</comment>
<evidence type="ECO:0000313" key="2">
    <source>
        <dbReference type="EMBL" id="TNN69537.1"/>
    </source>
</evidence>